<evidence type="ECO:0000256" key="3">
    <source>
        <dbReference type="ARBA" id="ARBA00023180"/>
    </source>
</evidence>
<keyword evidence="3" id="KW-0325">Glycoprotein</keyword>
<keyword evidence="2" id="KW-0106">Calcium</keyword>
<dbReference type="InterPro" id="IPR047115">
    <property type="entry name" value="ARSB"/>
</dbReference>
<organism evidence="4">
    <name type="scientific">Lotharella oceanica</name>
    <dbReference type="NCBI Taxonomy" id="641309"/>
    <lineage>
        <taxon>Eukaryota</taxon>
        <taxon>Sar</taxon>
        <taxon>Rhizaria</taxon>
        <taxon>Cercozoa</taxon>
        <taxon>Chlorarachniophyceae</taxon>
        <taxon>Lotharella</taxon>
    </lineage>
</organism>
<proteinExistence type="predicted"/>
<sequence length="224" mass="24437">MNNWEGGIRAAALVAGGALPEPVLGTKVEGMIHLSDWYGTFCFLAGIDPFDKRAARSLPHALPPVESVNVWQVLSGQNMTSPRTDFAITPLGEDTNRPGEDAARHGGDAAYMAEGRYKLIVGYIRQAGWCGQIHPNTTSPWNAFDDIQNCTTLGSEGKIGCLYDVLNDPSERQDLAATMPSKALEIFHKLQIASRLWFNPERGAIAPEGCIPPQETGFWQPFLP</sequence>
<dbReference type="SUPFAM" id="SSF53649">
    <property type="entry name" value="Alkaline phosphatase-like"/>
    <property type="match status" value="1"/>
</dbReference>
<dbReference type="EMBL" id="HBHP01027210">
    <property type="protein sequence ID" value="CAD9772860.1"/>
    <property type="molecule type" value="Transcribed_RNA"/>
</dbReference>
<dbReference type="PANTHER" id="PTHR10342">
    <property type="entry name" value="ARYLSULFATASE"/>
    <property type="match status" value="1"/>
</dbReference>
<dbReference type="PANTHER" id="PTHR10342:SF274">
    <property type="entry name" value="ARYLSULFATASE B"/>
    <property type="match status" value="1"/>
</dbReference>
<evidence type="ECO:0000313" key="4">
    <source>
        <dbReference type="EMBL" id="CAD9772860.1"/>
    </source>
</evidence>
<evidence type="ECO:0000256" key="2">
    <source>
        <dbReference type="ARBA" id="ARBA00022837"/>
    </source>
</evidence>
<accession>A0A7S2TXL1</accession>
<dbReference type="GO" id="GO:0046872">
    <property type="term" value="F:metal ion binding"/>
    <property type="evidence" value="ECO:0007669"/>
    <property type="project" value="UniProtKB-KW"/>
</dbReference>
<dbReference type="InterPro" id="IPR017850">
    <property type="entry name" value="Alkaline_phosphatase_core_sf"/>
</dbReference>
<gene>
    <name evidence="4" type="ORF">LSP00402_LOCUS16851</name>
</gene>
<keyword evidence="1" id="KW-0479">Metal-binding</keyword>
<dbReference type="GO" id="GO:0008484">
    <property type="term" value="F:sulfuric ester hydrolase activity"/>
    <property type="evidence" value="ECO:0007669"/>
    <property type="project" value="InterPro"/>
</dbReference>
<dbReference type="Gene3D" id="3.30.1120.10">
    <property type="match status" value="1"/>
</dbReference>
<protein>
    <recommendedName>
        <fullName evidence="5">Sulfatase N-terminal domain-containing protein</fullName>
    </recommendedName>
</protein>
<evidence type="ECO:0000256" key="1">
    <source>
        <dbReference type="ARBA" id="ARBA00022723"/>
    </source>
</evidence>
<name>A0A7S2TXL1_9EUKA</name>
<dbReference type="AlphaFoldDB" id="A0A7S2TXL1"/>
<reference evidence="4" key="1">
    <citation type="submission" date="2021-01" db="EMBL/GenBank/DDBJ databases">
        <authorList>
            <person name="Corre E."/>
            <person name="Pelletier E."/>
            <person name="Niang G."/>
            <person name="Scheremetjew M."/>
            <person name="Finn R."/>
            <person name="Kale V."/>
            <person name="Holt S."/>
            <person name="Cochrane G."/>
            <person name="Meng A."/>
            <person name="Brown T."/>
            <person name="Cohen L."/>
        </authorList>
    </citation>
    <scope>NUCLEOTIDE SEQUENCE</scope>
    <source>
        <strain evidence="4">CCMP622</strain>
    </source>
</reference>
<evidence type="ECO:0008006" key="5">
    <source>
        <dbReference type="Google" id="ProtNLM"/>
    </source>
</evidence>